<evidence type="ECO:0000256" key="2">
    <source>
        <dbReference type="ARBA" id="ARBA00022448"/>
    </source>
</evidence>
<feature type="transmembrane region" description="Helical" evidence="9">
    <location>
        <begin position="80"/>
        <end position="101"/>
    </location>
</feature>
<dbReference type="PIRSF" id="PIRSF006351">
    <property type="entry name" value="PTS_EIIC-Cellobiose"/>
    <property type="match status" value="1"/>
</dbReference>
<dbReference type="PANTHER" id="PTHR33989">
    <property type="match status" value="1"/>
</dbReference>
<comment type="caution">
    <text evidence="11">The sequence shown here is derived from an EMBL/GenBank/DDBJ whole genome shotgun (WGS) entry which is preliminary data.</text>
</comment>
<feature type="transmembrane region" description="Helical" evidence="9">
    <location>
        <begin position="108"/>
        <end position="127"/>
    </location>
</feature>
<proteinExistence type="predicted"/>
<dbReference type="InterPro" id="IPR004501">
    <property type="entry name" value="PTS_EIIC_3"/>
</dbReference>
<dbReference type="Pfam" id="PF02378">
    <property type="entry name" value="PTS_EIIC"/>
    <property type="match status" value="1"/>
</dbReference>
<keyword evidence="5 9" id="KW-0812">Transmembrane</keyword>
<feature type="transmembrane region" description="Helical" evidence="9">
    <location>
        <begin position="396"/>
        <end position="418"/>
    </location>
</feature>
<evidence type="ECO:0000256" key="4">
    <source>
        <dbReference type="ARBA" id="ARBA00022597"/>
    </source>
</evidence>
<dbReference type="InterPro" id="IPR051088">
    <property type="entry name" value="PTS_Sugar-EIIC/EIIB"/>
</dbReference>
<feature type="transmembrane region" description="Helical" evidence="9">
    <location>
        <begin position="231"/>
        <end position="254"/>
    </location>
</feature>
<feature type="transmembrane region" description="Helical" evidence="9">
    <location>
        <begin position="357"/>
        <end position="376"/>
    </location>
</feature>
<dbReference type="InterPro" id="IPR003352">
    <property type="entry name" value="PTS_EIIC"/>
</dbReference>
<dbReference type="NCBIfam" id="TIGR00410">
    <property type="entry name" value="lacE"/>
    <property type="match status" value="1"/>
</dbReference>
<dbReference type="PANTHER" id="PTHR33989:SF4">
    <property type="entry name" value="PTS SYSTEM N,N'-DIACETYLCHITOBIOSE-SPECIFIC EIIC COMPONENT"/>
    <property type="match status" value="1"/>
</dbReference>
<keyword evidence="12" id="KW-1185">Reference proteome</keyword>
<name>A0ABU0DY63_9FIRM</name>
<evidence type="ECO:0000313" key="11">
    <source>
        <dbReference type="EMBL" id="MDQ0359582.1"/>
    </source>
</evidence>
<feature type="transmembrane region" description="Helical" evidence="9">
    <location>
        <begin position="261"/>
        <end position="282"/>
    </location>
</feature>
<reference evidence="11 12" key="1">
    <citation type="submission" date="2023-07" db="EMBL/GenBank/DDBJ databases">
        <title>Genomic Encyclopedia of Type Strains, Phase IV (KMG-IV): sequencing the most valuable type-strain genomes for metagenomic binning, comparative biology and taxonomic classification.</title>
        <authorList>
            <person name="Goeker M."/>
        </authorList>
    </citation>
    <scope>NUCLEOTIDE SEQUENCE [LARGE SCALE GENOMIC DNA]</scope>
    <source>
        <strain evidence="11 12">DSM 16784</strain>
    </source>
</reference>
<keyword evidence="2 8" id="KW-0813">Transport</keyword>
<evidence type="ECO:0000256" key="5">
    <source>
        <dbReference type="ARBA" id="ARBA00022692"/>
    </source>
</evidence>
<dbReference type="EMBL" id="JAUSUR010000001">
    <property type="protein sequence ID" value="MDQ0359582.1"/>
    <property type="molecule type" value="Genomic_DNA"/>
</dbReference>
<keyword evidence="4 8" id="KW-0762">Sugar transport</keyword>
<keyword evidence="6 9" id="KW-1133">Transmembrane helix</keyword>
<comment type="function">
    <text evidence="8">The phosphoenolpyruvate-dependent sugar phosphotransferase system (PTS), a major carbohydrate active -transport system, catalyzes the phosphorylation of incoming sugar substrates concomitant with their translocation across the cell membrane.</text>
</comment>
<keyword evidence="7 8" id="KW-0472">Membrane</keyword>
<evidence type="ECO:0000256" key="8">
    <source>
        <dbReference type="PIRNR" id="PIRNR006351"/>
    </source>
</evidence>
<evidence type="ECO:0000256" key="7">
    <source>
        <dbReference type="ARBA" id="ARBA00023136"/>
    </source>
</evidence>
<dbReference type="Proteomes" id="UP001230220">
    <property type="component" value="Unassembled WGS sequence"/>
</dbReference>
<evidence type="ECO:0000256" key="3">
    <source>
        <dbReference type="ARBA" id="ARBA00022475"/>
    </source>
</evidence>
<dbReference type="RefSeq" id="WP_307404812.1">
    <property type="nucleotide sequence ID" value="NZ_JAUSUR010000001.1"/>
</dbReference>
<feature type="transmembrane region" description="Helical" evidence="9">
    <location>
        <begin position="147"/>
        <end position="170"/>
    </location>
</feature>
<feature type="transmembrane region" description="Helical" evidence="9">
    <location>
        <begin position="302"/>
        <end position="322"/>
    </location>
</feature>
<accession>A0ABU0DY63</accession>
<sequence>MKSFTAWMEQHFVPVAAKIGSQKHLVAIRDAFIAIMPVTMAGAVATLLNVFFRDLPTEWGWDSFVSSDIVQGIIGVNGNVWWGTLAIISLVFVFALGYYIAKAYKAPALAGGVIAVAAFIAVTPQAITVVSEAGEEIGAWGHINYAYLNSSGLFTALIIGLLSSIVYSKLINKNITIKLPDSVPPAVSKAFTAIIPGLLAIYLCAIIAYLVNLGTGKAIGDLILEYIQQPFLSLSQGFGAVIIVIIAVQLFWFFGIHGTNVLAPVLDGVYLTATNANNAAYIAGTAVSELPYIWTRGSFDAYVWMGGAGCTIAFIIAIFIFSKKEESRAIAKLSAPMGAFNINEPVMFGMPIVLNPVYFIPWMIVPIILTIIAYAATALGIVPPVFTPVPWVMPPVIYAFLATGGSIAVVIWGVFVLIGNKVDLNDTIEE</sequence>
<evidence type="ECO:0000259" key="10">
    <source>
        <dbReference type="PROSITE" id="PS51105"/>
    </source>
</evidence>
<comment type="subcellular location">
    <subcellularLocation>
        <location evidence="1">Cell membrane</location>
        <topology evidence="1">Multi-pass membrane protein</topology>
    </subcellularLocation>
</comment>
<evidence type="ECO:0000313" key="12">
    <source>
        <dbReference type="Proteomes" id="UP001230220"/>
    </source>
</evidence>
<feature type="transmembrane region" description="Helical" evidence="9">
    <location>
        <begin position="31"/>
        <end position="52"/>
    </location>
</feature>
<feature type="domain" description="PTS EIIC type-3" evidence="10">
    <location>
        <begin position="8"/>
        <end position="427"/>
    </location>
</feature>
<keyword evidence="3 8" id="KW-1003">Cell membrane</keyword>
<feature type="transmembrane region" description="Helical" evidence="9">
    <location>
        <begin position="190"/>
        <end position="211"/>
    </location>
</feature>
<evidence type="ECO:0000256" key="6">
    <source>
        <dbReference type="ARBA" id="ARBA00022989"/>
    </source>
</evidence>
<protein>
    <recommendedName>
        <fullName evidence="8">Permease IIC component</fullName>
    </recommendedName>
</protein>
<evidence type="ECO:0000256" key="1">
    <source>
        <dbReference type="ARBA" id="ARBA00004651"/>
    </source>
</evidence>
<evidence type="ECO:0000256" key="9">
    <source>
        <dbReference type="SAM" id="Phobius"/>
    </source>
</evidence>
<gene>
    <name evidence="11" type="ORF">J2S15_000313</name>
</gene>
<dbReference type="InterPro" id="IPR004796">
    <property type="entry name" value="PTS_IIC_cello"/>
</dbReference>
<organism evidence="11 12">
    <name type="scientific">Breznakia pachnodae</name>
    <dbReference type="NCBI Taxonomy" id="265178"/>
    <lineage>
        <taxon>Bacteria</taxon>
        <taxon>Bacillati</taxon>
        <taxon>Bacillota</taxon>
        <taxon>Erysipelotrichia</taxon>
        <taxon>Erysipelotrichales</taxon>
        <taxon>Erysipelotrichaceae</taxon>
        <taxon>Breznakia</taxon>
    </lineage>
</organism>
<dbReference type="PROSITE" id="PS51105">
    <property type="entry name" value="PTS_EIIC_TYPE_3"/>
    <property type="match status" value="1"/>
</dbReference>